<feature type="region of interest" description="Disordered" evidence="1">
    <location>
        <begin position="65"/>
        <end position="88"/>
    </location>
</feature>
<name>A0ABD2AKL9_VESMC</name>
<accession>A0ABD2AKL9</accession>
<evidence type="ECO:0000313" key="4">
    <source>
        <dbReference type="Proteomes" id="UP001607303"/>
    </source>
</evidence>
<gene>
    <name evidence="3" type="ORF">V1477_001323</name>
    <name evidence="2" type="ORF">V1477_019969</name>
</gene>
<sequence length="88" mass="10719">MFFLSYPYSRLAIDYETDLWTIYRTLADILKSMKKRRSRREREPEHARTWSEPKPEYQNRVGFFDTERRRPAQKPTPMSPTHGTLPRE</sequence>
<comment type="caution">
    <text evidence="2">The sequence shown here is derived from an EMBL/GenBank/DDBJ whole genome shotgun (WGS) entry which is preliminary data.</text>
</comment>
<feature type="region of interest" description="Disordered" evidence="1">
    <location>
        <begin position="33"/>
        <end position="52"/>
    </location>
</feature>
<keyword evidence="4" id="KW-1185">Reference proteome</keyword>
<evidence type="ECO:0000313" key="2">
    <source>
        <dbReference type="EMBL" id="KAL2721149.1"/>
    </source>
</evidence>
<evidence type="ECO:0000256" key="1">
    <source>
        <dbReference type="SAM" id="MobiDB-lite"/>
    </source>
</evidence>
<dbReference type="EMBL" id="JAYRBN010000010">
    <property type="protein sequence ID" value="KAL2750533.1"/>
    <property type="molecule type" value="Genomic_DNA"/>
</dbReference>
<reference evidence="2 4" key="1">
    <citation type="journal article" date="2024" name="Ann. Entomol. Soc. Am.">
        <title>Genomic analyses of the southern and eastern yellowjacket wasps (Hymenoptera: Vespidae) reveal evolutionary signatures of social life.</title>
        <authorList>
            <person name="Catto M.A."/>
            <person name="Caine P.B."/>
            <person name="Orr S.E."/>
            <person name="Hunt B.G."/>
            <person name="Goodisman M.A.D."/>
        </authorList>
    </citation>
    <scope>NUCLEOTIDE SEQUENCE [LARGE SCALE GENOMIC DNA]</scope>
    <source>
        <strain evidence="2">232</strain>
        <tissue evidence="2">Head and thorax</tissue>
    </source>
</reference>
<feature type="compositionally biased region" description="Basic and acidic residues" evidence="1">
    <location>
        <begin position="40"/>
        <end position="52"/>
    </location>
</feature>
<proteinExistence type="predicted"/>
<protein>
    <submittedName>
        <fullName evidence="2">Uncharacterized protein</fullName>
    </submittedName>
</protein>
<dbReference type="EMBL" id="JAYRBN010000116">
    <property type="protein sequence ID" value="KAL2721149.1"/>
    <property type="molecule type" value="Genomic_DNA"/>
</dbReference>
<dbReference type="Proteomes" id="UP001607303">
    <property type="component" value="Unassembled WGS sequence"/>
</dbReference>
<organism evidence="2 4">
    <name type="scientific">Vespula maculifrons</name>
    <name type="common">Eastern yellow jacket</name>
    <name type="synonym">Wasp</name>
    <dbReference type="NCBI Taxonomy" id="7453"/>
    <lineage>
        <taxon>Eukaryota</taxon>
        <taxon>Metazoa</taxon>
        <taxon>Ecdysozoa</taxon>
        <taxon>Arthropoda</taxon>
        <taxon>Hexapoda</taxon>
        <taxon>Insecta</taxon>
        <taxon>Pterygota</taxon>
        <taxon>Neoptera</taxon>
        <taxon>Endopterygota</taxon>
        <taxon>Hymenoptera</taxon>
        <taxon>Apocrita</taxon>
        <taxon>Aculeata</taxon>
        <taxon>Vespoidea</taxon>
        <taxon>Vespidae</taxon>
        <taxon>Vespinae</taxon>
        <taxon>Vespula</taxon>
    </lineage>
</organism>
<dbReference type="AlphaFoldDB" id="A0ABD2AKL9"/>
<evidence type="ECO:0000313" key="3">
    <source>
        <dbReference type="EMBL" id="KAL2750533.1"/>
    </source>
</evidence>